<sequence length="246" mass="28506">MKKNEKNEEGLVKDTCDAIFDYTKTIYLEEAERFKQIESKASITIGFSGVVLGIYIAYLSNFEPMGTGYLIYTLVFELGILYLLIMALFEFLKTIKRDDYRQAGLENVITYEFGRELVSKAKLDLAATYKEAIDYNRAKLENKLKFYNTGLLHISWGLTIFLVHYCDRGGFKVCHMIKGRDSSRMLLKVETGREVKEQLKLRKVYFMNEKQSKKIIKGLIRGKKSNNISDRITTFKKEFDAIDAIQ</sequence>
<proteinExistence type="predicted"/>
<feature type="transmembrane region" description="Helical" evidence="1">
    <location>
        <begin position="146"/>
        <end position="165"/>
    </location>
</feature>
<feature type="transmembrane region" description="Helical" evidence="1">
    <location>
        <begin position="70"/>
        <end position="92"/>
    </location>
</feature>
<name>A0A1I2BGD3_9BACI</name>
<dbReference type="Proteomes" id="UP000199516">
    <property type="component" value="Unassembled WGS sequence"/>
</dbReference>
<dbReference type="AlphaFoldDB" id="A0A1I2BGD3"/>
<evidence type="ECO:0000313" key="3">
    <source>
        <dbReference type="Proteomes" id="UP000199516"/>
    </source>
</evidence>
<gene>
    <name evidence="2" type="ORF">SAMN05192532_102287</name>
</gene>
<reference evidence="2 3" key="1">
    <citation type="submission" date="2016-10" db="EMBL/GenBank/DDBJ databases">
        <authorList>
            <person name="de Groot N.N."/>
        </authorList>
    </citation>
    <scope>NUCLEOTIDE SEQUENCE [LARGE SCALE GENOMIC DNA]</scope>
    <source>
        <strain evidence="2 3">DSM 23995</strain>
    </source>
</reference>
<organism evidence="2 3">
    <name type="scientific">Alteribacillus iranensis</name>
    <dbReference type="NCBI Taxonomy" id="930128"/>
    <lineage>
        <taxon>Bacteria</taxon>
        <taxon>Bacillati</taxon>
        <taxon>Bacillota</taxon>
        <taxon>Bacilli</taxon>
        <taxon>Bacillales</taxon>
        <taxon>Bacillaceae</taxon>
        <taxon>Alteribacillus</taxon>
    </lineage>
</organism>
<evidence type="ECO:0000256" key="1">
    <source>
        <dbReference type="SAM" id="Phobius"/>
    </source>
</evidence>
<dbReference type="RefSeq" id="WP_091658640.1">
    <property type="nucleotide sequence ID" value="NZ_FONT01000002.1"/>
</dbReference>
<keyword evidence="3" id="KW-1185">Reference proteome</keyword>
<dbReference type="EMBL" id="FONT01000002">
    <property type="protein sequence ID" value="SFE55186.1"/>
    <property type="molecule type" value="Genomic_DNA"/>
</dbReference>
<keyword evidence="1" id="KW-0472">Membrane</keyword>
<keyword evidence="1" id="KW-1133">Transmembrane helix</keyword>
<accession>A0A1I2BGD3</accession>
<dbReference type="OrthoDB" id="2969156at2"/>
<evidence type="ECO:0000313" key="2">
    <source>
        <dbReference type="EMBL" id="SFE55186.1"/>
    </source>
</evidence>
<keyword evidence="1" id="KW-0812">Transmembrane</keyword>
<feature type="transmembrane region" description="Helical" evidence="1">
    <location>
        <begin position="41"/>
        <end position="58"/>
    </location>
</feature>
<protein>
    <submittedName>
        <fullName evidence="2">Uncharacterized protein</fullName>
    </submittedName>
</protein>